<protein>
    <submittedName>
        <fullName evidence="3">Uncharacterized protein</fullName>
    </submittedName>
</protein>
<keyword evidence="2" id="KW-0813">Transport</keyword>
<dbReference type="EMBL" id="QMKK01000042">
    <property type="protein sequence ID" value="RAX40403.1"/>
    <property type="molecule type" value="Genomic_DNA"/>
</dbReference>
<accession>A0A329YAP0</accession>
<sequence>MFTGHTREDLNRRTLLGTPPLLTFDEPLKGLDPLAAWEMKSLLVELAASGRHAILISTHDVETIPRLCNRAVFLAEGKVVRLWEGDDVTKLRVTRGAFEECPISTLKA</sequence>
<dbReference type="Proteomes" id="UP000251205">
    <property type="component" value="Unassembled WGS sequence"/>
</dbReference>
<evidence type="ECO:0000313" key="3">
    <source>
        <dbReference type="EMBL" id="RAX40403.1"/>
    </source>
</evidence>
<comment type="caution">
    <text evidence="3">The sequence shown here is derived from an EMBL/GenBank/DDBJ whole genome shotgun (WGS) entry which is preliminary data.</text>
</comment>
<evidence type="ECO:0000256" key="2">
    <source>
        <dbReference type="ARBA" id="ARBA00022448"/>
    </source>
</evidence>
<dbReference type="AlphaFoldDB" id="A0A329YAP0"/>
<gene>
    <name evidence="3" type="ORF">DQ393_17485</name>
</gene>
<evidence type="ECO:0000256" key="1">
    <source>
        <dbReference type="ARBA" id="ARBA00005417"/>
    </source>
</evidence>
<name>A0A329YAP0_RHITR</name>
<dbReference type="PANTHER" id="PTHR43335">
    <property type="entry name" value="ABC TRANSPORTER, ATP-BINDING PROTEIN"/>
    <property type="match status" value="1"/>
</dbReference>
<proteinExistence type="inferred from homology"/>
<dbReference type="SUPFAM" id="SSF52540">
    <property type="entry name" value="P-loop containing nucleoside triphosphate hydrolases"/>
    <property type="match status" value="1"/>
</dbReference>
<dbReference type="OrthoDB" id="9778547at2"/>
<comment type="similarity">
    <text evidence="1">Belongs to the ABC transporter superfamily.</text>
</comment>
<evidence type="ECO:0000313" key="4">
    <source>
        <dbReference type="Proteomes" id="UP000251205"/>
    </source>
</evidence>
<dbReference type="InterPro" id="IPR027417">
    <property type="entry name" value="P-loop_NTPase"/>
</dbReference>
<dbReference type="Gene3D" id="3.40.50.300">
    <property type="entry name" value="P-loop containing nucleotide triphosphate hydrolases"/>
    <property type="match status" value="1"/>
</dbReference>
<reference evidence="3 4" key="1">
    <citation type="submission" date="2018-06" db="EMBL/GenBank/DDBJ databases">
        <title>Whole Genome Sequence of an efficient microsymbiont, Rhizobium tropici.</title>
        <authorList>
            <person name="Srinivasan R."/>
            <person name="Singh H.V."/>
            <person name="Srivastava R."/>
            <person name="Kumari B."/>
            <person name="Radhakrishna A."/>
        </authorList>
    </citation>
    <scope>NUCLEOTIDE SEQUENCE [LARGE SCALE GENOMIC DNA]</scope>
    <source>
        <strain evidence="3 4">IGFRI Rhizo-19</strain>
    </source>
</reference>
<dbReference type="RefSeq" id="WP_112343006.1">
    <property type="nucleotide sequence ID" value="NZ_QMKK01000042.1"/>
</dbReference>
<organism evidence="3 4">
    <name type="scientific">Rhizobium tropici</name>
    <dbReference type="NCBI Taxonomy" id="398"/>
    <lineage>
        <taxon>Bacteria</taxon>
        <taxon>Pseudomonadati</taxon>
        <taxon>Pseudomonadota</taxon>
        <taxon>Alphaproteobacteria</taxon>
        <taxon>Hyphomicrobiales</taxon>
        <taxon>Rhizobiaceae</taxon>
        <taxon>Rhizobium/Agrobacterium group</taxon>
        <taxon>Rhizobium</taxon>
    </lineage>
</organism>